<sequence length="91" mass="10012">GLAWHTDDATLVAGFQKYGEVLEAVVAKDLITGRSRGFGFVRFALERDAESAVRGLDNQEFDGRTIRVDHASERSNPRDGGFQGRGGYNRP</sequence>
<dbReference type="Proteomes" id="UP000184356">
    <property type="component" value="Unassembled WGS sequence"/>
</dbReference>
<dbReference type="RefSeq" id="XP_040707971.1">
    <property type="nucleotide sequence ID" value="XM_040853221.1"/>
</dbReference>
<feature type="region of interest" description="Disordered" evidence="3">
    <location>
        <begin position="64"/>
        <end position="91"/>
    </location>
</feature>
<dbReference type="Pfam" id="PF00076">
    <property type="entry name" value="RRM_1"/>
    <property type="match status" value="1"/>
</dbReference>
<feature type="domain" description="RRM" evidence="4">
    <location>
        <begin position="1"/>
        <end position="73"/>
    </location>
</feature>
<keyword evidence="1 2" id="KW-0694">RNA-binding</keyword>
<feature type="compositionally biased region" description="Basic and acidic residues" evidence="3">
    <location>
        <begin position="64"/>
        <end position="77"/>
    </location>
</feature>
<accession>A0A1L9TXN5</accession>
<dbReference type="PANTHER" id="PTHR48027">
    <property type="entry name" value="HETEROGENEOUS NUCLEAR RIBONUCLEOPROTEIN 87F-RELATED"/>
    <property type="match status" value="1"/>
</dbReference>
<feature type="compositionally biased region" description="Gly residues" evidence="3">
    <location>
        <begin position="81"/>
        <end position="91"/>
    </location>
</feature>
<dbReference type="GO" id="GO:0003723">
    <property type="term" value="F:RNA binding"/>
    <property type="evidence" value="ECO:0007669"/>
    <property type="project" value="UniProtKB-UniRule"/>
</dbReference>
<feature type="non-terminal residue" evidence="5">
    <location>
        <position position="1"/>
    </location>
</feature>
<organism evidence="5 6">
    <name type="scientific">Aspergillus sydowii CBS 593.65</name>
    <dbReference type="NCBI Taxonomy" id="1036612"/>
    <lineage>
        <taxon>Eukaryota</taxon>
        <taxon>Fungi</taxon>
        <taxon>Dikarya</taxon>
        <taxon>Ascomycota</taxon>
        <taxon>Pezizomycotina</taxon>
        <taxon>Eurotiomycetes</taxon>
        <taxon>Eurotiomycetidae</taxon>
        <taxon>Eurotiales</taxon>
        <taxon>Aspergillaceae</taxon>
        <taxon>Aspergillus</taxon>
        <taxon>Aspergillus subgen. Nidulantes</taxon>
    </lineage>
</organism>
<dbReference type="SUPFAM" id="SSF54928">
    <property type="entry name" value="RNA-binding domain, RBD"/>
    <property type="match status" value="1"/>
</dbReference>
<reference evidence="6" key="1">
    <citation type="journal article" date="2017" name="Genome Biol.">
        <title>Comparative genomics reveals high biological diversity and specific adaptations in the industrially and medically important fungal genus Aspergillus.</title>
        <authorList>
            <person name="de Vries R.P."/>
            <person name="Riley R."/>
            <person name="Wiebenga A."/>
            <person name="Aguilar-Osorio G."/>
            <person name="Amillis S."/>
            <person name="Uchima C.A."/>
            <person name="Anderluh G."/>
            <person name="Asadollahi M."/>
            <person name="Askin M."/>
            <person name="Barry K."/>
            <person name="Battaglia E."/>
            <person name="Bayram O."/>
            <person name="Benocci T."/>
            <person name="Braus-Stromeyer S.A."/>
            <person name="Caldana C."/>
            <person name="Canovas D."/>
            <person name="Cerqueira G.C."/>
            <person name="Chen F."/>
            <person name="Chen W."/>
            <person name="Choi C."/>
            <person name="Clum A."/>
            <person name="Dos Santos R.A."/>
            <person name="Damasio A.R."/>
            <person name="Diallinas G."/>
            <person name="Emri T."/>
            <person name="Fekete E."/>
            <person name="Flipphi M."/>
            <person name="Freyberg S."/>
            <person name="Gallo A."/>
            <person name="Gournas C."/>
            <person name="Habgood R."/>
            <person name="Hainaut M."/>
            <person name="Harispe M.L."/>
            <person name="Henrissat B."/>
            <person name="Hilden K.S."/>
            <person name="Hope R."/>
            <person name="Hossain A."/>
            <person name="Karabika E."/>
            <person name="Karaffa L."/>
            <person name="Karanyi Z."/>
            <person name="Krasevec N."/>
            <person name="Kuo A."/>
            <person name="Kusch H."/>
            <person name="LaButti K."/>
            <person name="Lagendijk E.L."/>
            <person name="Lapidus A."/>
            <person name="Levasseur A."/>
            <person name="Lindquist E."/>
            <person name="Lipzen A."/>
            <person name="Logrieco A.F."/>
            <person name="MacCabe A."/>
            <person name="Maekelae M.R."/>
            <person name="Malavazi I."/>
            <person name="Melin P."/>
            <person name="Meyer V."/>
            <person name="Mielnichuk N."/>
            <person name="Miskei M."/>
            <person name="Molnar A.P."/>
            <person name="Mule G."/>
            <person name="Ngan C.Y."/>
            <person name="Orejas M."/>
            <person name="Orosz E."/>
            <person name="Ouedraogo J.P."/>
            <person name="Overkamp K.M."/>
            <person name="Park H.-S."/>
            <person name="Perrone G."/>
            <person name="Piumi F."/>
            <person name="Punt P.J."/>
            <person name="Ram A.F."/>
            <person name="Ramon A."/>
            <person name="Rauscher S."/>
            <person name="Record E."/>
            <person name="Riano-Pachon D.M."/>
            <person name="Robert V."/>
            <person name="Roehrig J."/>
            <person name="Ruller R."/>
            <person name="Salamov A."/>
            <person name="Salih N.S."/>
            <person name="Samson R.A."/>
            <person name="Sandor E."/>
            <person name="Sanguinetti M."/>
            <person name="Schuetze T."/>
            <person name="Sepcic K."/>
            <person name="Shelest E."/>
            <person name="Sherlock G."/>
            <person name="Sophianopoulou V."/>
            <person name="Squina F.M."/>
            <person name="Sun H."/>
            <person name="Susca A."/>
            <person name="Todd R.B."/>
            <person name="Tsang A."/>
            <person name="Unkles S.E."/>
            <person name="van de Wiele N."/>
            <person name="van Rossen-Uffink D."/>
            <person name="Oliveira J.V."/>
            <person name="Vesth T.C."/>
            <person name="Visser J."/>
            <person name="Yu J.-H."/>
            <person name="Zhou M."/>
            <person name="Andersen M.R."/>
            <person name="Archer D.B."/>
            <person name="Baker S.E."/>
            <person name="Benoit I."/>
            <person name="Brakhage A.A."/>
            <person name="Braus G.H."/>
            <person name="Fischer R."/>
            <person name="Frisvad J.C."/>
            <person name="Goldman G.H."/>
            <person name="Houbraken J."/>
            <person name="Oakley B."/>
            <person name="Pocsi I."/>
            <person name="Scazzocchio C."/>
            <person name="Seiboth B."/>
            <person name="vanKuyk P.A."/>
            <person name="Wortman J."/>
            <person name="Dyer P.S."/>
            <person name="Grigoriev I.V."/>
        </authorList>
    </citation>
    <scope>NUCLEOTIDE SEQUENCE [LARGE SCALE GENOMIC DNA]</scope>
    <source>
        <strain evidence="6">CBS 593.65</strain>
    </source>
</reference>
<dbReference type="InterPro" id="IPR000504">
    <property type="entry name" value="RRM_dom"/>
</dbReference>
<dbReference type="InterPro" id="IPR035979">
    <property type="entry name" value="RBD_domain_sf"/>
</dbReference>
<dbReference type="OrthoDB" id="439808at2759"/>
<dbReference type="Gene3D" id="3.30.70.330">
    <property type="match status" value="1"/>
</dbReference>
<dbReference type="SMART" id="SM00360">
    <property type="entry name" value="RRM"/>
    <property type="match status" value="1"/>
</dbReference>
<dbReference type="STRING" id="1036612.A0A1L9TXN5"/>
<gene>
    <name evidence="5" type="ORF">ASPSYDRAFT_96512</name>
</gene>
<dbReference type="InterPro" id="IPR052462">
    <property type="entry name" value="SLIRP/GR-RBP-like"/>
</dbReference>
<dbReference type="EMBL" id="KV878582">
    <property type="protein sequence ID" value="OJJ64165.1"/>
    <property type="molecule type" value="Genomic_DNA"/>
</dbReference>
<dbReference type="InterPro" id="IPR012677">
    <property type="entry name" value="Nucleotide-bd_a/b_plait_sf"/>
</dbReference>
<dbReference type="PROSITE" id="PS50102">
    <property type="entry name" value="RRM"/>
    <property type="match status" value="1"/>
</dbReference>
<evidence type="ECO:0000313" key="6">
    <source>
        <dbReference type="Proteomes" id="UP000184356"/>
    </source>
</evidence>
<feature type="non-terminal residue" evidence="5">
    <location>
        <position position="91"/>
    </location>
</feature>
<dbReference type="VEuPathDB" id="FungiDB:ASPSYDRAFT_96512"/>
<proteinExistence type="predicted"/>
<evidence type="ECO:0000256" key="2">
    <source>
        <dbReference type="PROSITE-ProRule" id="PRU00176"/>
    </source>
</evidence>
<protein>
    <recommendedName>
        <fullName evidence="4">RRM domain-containing protein</fullName>
    </recommendedName>
</protein>
<dbReference type="AlphaFoldDB" id="A0A1L9TXN5"/>
<keyword evidence="6" id="KW-1185">Reference proteome</keyword>
<evidence type="ECO:0000256" key="3">
    <source>
        <dbReference type="SAM" id="MobiDB-lite"/>
    </source>
</evidence>
<dbReference type="GeneID" id="63769294"/>
<evidence type="ECO:0000313" key="5">
    <source>
        <dbReference type="EMBL" id="OJJ64165.1"/>
    </source>
</evidence>
<evidence type="ECO:0000259" key="4">
    <source>
        <dbReference type="PROSITE" id="PS50102"/>
    </source>
</evidence>
<evidence type="ECO:0000256" key="1">
    <source>
        <dbReference type="ARBA" id="ARBA00022884"/>
    </source>
</evidence>
<name>A0A1L9TXN5_9EURO</name>